<evidence type="ECO:0000256" key="2">
    <source>
        <dbReference type="ARBA" id="ARBA00023315"/>
    </source>
</evidence>
<sequence length="328" mass="36281">MKNAKIISSGMYVPELTLPNAYFNELLGEDVDTWLRENVHIYERRWCKENESTADLCESAALSALKNAQLKPDDIDLIIVATDTPEYVSPSTAAVLQYRLGNENAGTFDLNAACAGFVTATETATHYIRSGSVNNVLVVGAYAMSKYLDKADKKTVTLFADGAGAMVLTSTEEMNRGHQAGKLASQGQYADWMGIYGGGTKNPVSKDVLERNDHKLKFVKKFPAELNPQMWSDLARELSHRMKVGISEVDQFFITQININAIWETLRILDVDKNKAHTVMHDYGYTGSACIPMAFHEAWEQKKIKEDDLVFFIGSGGGLAFAANAFIL</sequence>
<dbReference type="InterPro" id="IPR013751">
    <property type="entry name" value="ACP_syn_III_N"/>
</dbReference>
<reference evidence="5 6" key="1">
    <citation type="submission" date="2023-09" db="EMBL/GenBank/DDBJ databases">
        <title>Novel taxa isolated from Blanes Bay.</title>
        <authorList>
            <person name="Rey-Velasco X."/>
            <person name="Lucena T."/>
        </authorList>
    </citation>
    <scope>NUCLEOTIDE SEQUENCE [LARGE SCALE GENOMIC DNA]</scope>
    <source>
        <strain evidence="5 6">S334</strain>
    </source>
</reference>
<evidence type="ECO:0000259" key="3">
    <source>
        <dbReference type="Pfam" id="PF08541"/>
    </source>
</evidence>
<dbReference type="NCBIfam" id="NF006829">
    <property type="entry name" value="PRK09352.1"/>
    <property type="match status" value="1"/>
</dbReference>
<evidence type="ECO:0000256" key="1">
    <source>
        <dbReference type="ARBA" id="ARBA00022679"/>
    </source>
</evidence>
<dbReference type="Pfam" id="PF08545">
    <property type="entry name" value="ACP_syn_III"/>
    <property type="match status" value="1"/>
</dbReference>
<keyword evidence="6" id="KW-1185">Reference proteome</keyword>
<dbReference type="PANTHER" id="PTHR34069:SF2">
    <property type="entry name" value="BETA-KETOACYL-[ACYL-CARRIER-PROTEIN] SYNTHASE III"/>
    <property type="match status" value="1"/>
</dbReference>
<protein>
    <submittedName>
        <fullName evidence="5">Ketoacyl-ACP synthase III</fullName>
    </submittedName>
</protein>
<dbReference type="EMBL" id="JAVTTP010000001">
    <property type="protein sequence ID" value="MDT7828793.1"/>
    <property type="molecule type" value="Genomic_DNA"/>
</dbReference>
<accession>A0ABU3L606</accession>
<keyword evidence="2" id="KW-0012">Acyltransferase</keyword>
<keyword evidence="1" id="KW-0808">Transferase</keyword>
<dbReference type="CDD" id="cd00830">
    <property type="entry name" value="KAS_III"/>
    <property type="match status" value="1"/>
</dbReference>
<dbReference type="Proteomes" id="UP001250656">
    <property type="component" value="Unassembled WGS sequence"/>
</dbReference>
<name>A0ABU3L606_9FLAO</name>
<feature type="domain" description="Beta-ketoacyl-[acyl-carrier-protein] synthase III C-terminal" evidence="3">
    <location>
        <begin position="243"/>
        <end position="324"/>
    </location>
</feature>
<proteinExistence type="predicted"/>
<dbReference type="InterPro" id="IPR016039">
    <property type="entry name" value="Thiolase-like"/>
</dbReference>
<gene>
    <name evidence="5" type="ORF">RQM65_08975</name>
</gene>
<dbReference type="SUPFAM" id="SSF53901">
    <property type="entry name" value="Thiolase-like"/>
    <property type="match status" value="1"/>
</dbReference>
<evidence type="ECO:0000313" key="5">
    <source>
        <dbReference type="EMBL" id="MDT7828793.1"/>
    </source>
</evidence>
<dbReference type="Gene3D" id="3.40.47.10">
    <property type="match status" value="1"/>
</dbReference>
<dbReference type="RefSeq" id="WP_314014306.1">
    <property type="nucleotide sequence ID" value="NZ_JAVTTP010000001.1"/>
</dbReference>
<evidence type="ECO:0000313" key="6">
    <source>
        <dbReference type="Proteomes" id="UP001250656"/>
    </source>
</evidence>
<dbReference type="PANTHER" id="PTHR34069">
    <property type="entry name" value="3-OXOACYL-[ACYL-CARRIER-PROTEIN] SYNTHASE 3"/>
    <property type="match status" value="1"/>
</dbReference>
<comment type="caution">
    <text evidence="5">The sequence shown here is derived from an EMBL/GenBank/DDBJ whole genome shotgun (WGS) entry which is preliminary data.</text>
</comment>
<organism evidence="5 6">
    <name type="scientific">Pricia mediterranea</name>
    <dbReference type="NCBI Taxonomy" id="3076079"/>
    <lineage>
        <taxon>Bacteria</taxon>
        <taxon>Pseudomonadati</taxon>
        <taxon>Bacteroidota</taxon>
        <taxon>Flavobacteriia</taxon>
        <taxon>Flavobacteriales</taxon>
        <taxon>Flavobacteriaceae</taxon>
        <taxon>Pricia</taxon>
    </lineage>
</organism>
<evidence type="ECO:0000259" key="4">
    <source>
        <dbReference type="Pfam" id="PF08545"/>
    </source>
</evidence>
<feature type="domain" description="Beta-ketoacyl-[acyl-carrier-protein] synthase III N-terminal" evidence="4">
    <location>
        <begin position="108"/>
        <end position="183"/>
    </location>
</feature>
<dbReference type="Pfam" id="PF08541">
    <property type="entry name" value="ACP_syn_III_C"/>
    <property type="match status" value="1"/>
</dbReference>
<dbReference type="InterPro" id="IPR013747">
    <property type="entry name" value="ACP_syn_III_C"/>
</dbReference>